<gene>
    <name evidence="2" type="ORF">TTRE_0000250901</name>
</gene>
<accession>A0A077Z333</accession>
<evidence type="ECO:0000256" key="1">
    <source>
        <dbReference type="SAM" id="SignalP"/>
    </source>
</evidence>
<feature type="signal peptide" evidence="1">
    <location>
        <begin position="1"/>
        <end position="20"/>
    </location>
</feature>
<protein>
    <recommendedName>
        <fullName evidence="4">Secreted protein</fullName>
    </recommendedName>
</protein>
<dbReference type="AlphaFoldDB" id="A0A077Z333"/>
<feature type="chain" id="PRO_5001728579" description="Secreted protein" evidence="1">
    <location>
        <begin position="21"/>
        <end position="93"/>
    </location>
</feature>
<name>A0A077Z333_TRITR</name>
<keyword evidence="3" id="KW-1185">Reference proteome</keyword>
<sequence>MLSRLLFHHLLTLLVAIVCSQHLRLPAPIFLRRPGELVEYHCFFFLNFNHPSHDGNNENAATQFSFYFVATVLPLPVNTFRHVLKYREHLLFS</sequence>
<evidence type="ECO:0000313" key="2">
    <source>
        <dbReference type="EMBL" id="CDW54239.1"/>
    </source>
</evidence>
<reference evidence="2" key="2">
    <citation type="submission" date="2014-03" db="EMBL/GenBank/DDBJ databases">
        <title>The whipworm genome and dual-species transcriptomics of an intimate host-pathogen interaction.</title>
        <authorList>
            <person name="Foth B.J."/>
            <person name="Tsai I.J."/>
            <person name="Reid A.J."/>
            <person name="Bancroft A.J."/>
            <person name="Nichol S."/>
            <person name="Tracey A."/>
            <person name="Holroyd N."/>
            <person name="Cotton J.A."/>
            <person name="Stanley E.J."/>
            <person name="Zarowiecki M."/>
            <person name="Liu J.Z."/>
            <person name="Huckvale T."/>
            <person name="Cooper P.J."/>
            <person name="Grencis R.K."/>
            <person name="Berriman M."/>
        </authorList>
    </citation>
    <scope>NUCLEOTIDE SEQUENCE [LARGE SCALE GENOMIC DNA]</scope>
</reference>
<organism evidence="2 3">
    <name type="scientific">Trichuris trichiura</name>
    <name type="common">Whipworm</name>
    <name type="synonym">Trichocephalus trichiurus</name>
    <dbReference type="NCBI Taxonomy" id="36087"/>
    <lineage>
        <taxon>Eukaryota</taxon>
        <taxon>Metazoa</taxon>
        <taxon>Ecdysozoa</taxon>
        <taxon>Nematoda</taxon>
        <taxon>Enoplea</taxon>
        <taxon>Dorylaimia</taxon>
        <taxon>Trichinellida</taxon>
        <taxon>Trichuridae</taxon>
        <taxon>Trichuris</taxon>
    </lineage>
</organism>
<proteinExistence type="predicted"/>
<keyword evidence="1" id="KW-0732">Signal</keyword>
<dbReference type="Proteomes" id="UP000030665">
    <property type="component" value="Unassembled WGS sequence"/>
</dbReference>
<evidence type="ECO:0000313" key="3">
    <source>
        <dbReference type="Proteomes" id="UP000030665"/>
    </source>
</evidence>
<reference evidence="2" key="1">
    <citation type="submission" date="2014-01" db="EMBL/GenBank/DDBJ databases">
        <authorList>
            <person name="Aslett M."/>
        </authorList>
    </citation>
    <scope>NUCLEOTIDE SEQUENCE</scope>
</reference>
<dbReference type="EMBL" id="HG805886">
    <property type="protein sequence ID" value="CDW54239.1"/>
    <property type="molecule type" value="Genomic_DNA"/>
</dbReference>
<evidence type="ECO:0008006" key="4">
    <source>
        <dbReference type="Google" id="ProtNLM"/>
    </source>
</evidence>